<gene>
    <name evidence="1" type="ORF">DICPUDRAFT_152622</name>
</gene>
<protein>
    <submittedName>
        <fullName evidence="1">Uncharacterized protein</fullName>
    </submittedName>
</protein>
<evidence type="ECO:0000313" key="2">
    <source>
        <dbReference type="Proteomes" id="UP000001064"/>
    </source>
</evidence>
<sequence length="58" mass="6201">MLFKSIQSLNSSLSSSSMKKLNTFSNGTGVQVSNKISLLDGNNISLLNNNTDNSIPLL</sequence>
<dbReference type="AlphaFoldDB" id="F0ZLV3"/>
<dbReference type="Proteomes" id="UP000001064">
    <property type="component" value="Unassembled WGS sequence"/>
</dbReference>
<name>F0ZLV3_DICPU</name>
<organism evidence="1 2">
    <name type="scientific">Dictyostelium purpureum</name>
    <name type="common">Slime mold</name>
    <dbReference type="NCBI Taxonomy" id="5786"/>
    <lineage>
        <taxon>Eukaryota</taxon>
        <taxon>Amoebozoa</taxon>
        <taxon>Evosea</taxon>
        <taxon>Eumycetozoa</taxon>
        <taxon>Dictyostelia</taxon>
        <taxon>Dictyosteliales</taxon>
        <taxon>Dictyosteliaceae</taxon>
        <taxon>Dictyostelium</taxon>
    </lineage>
</organism>
<dbReference type="InParanoid" id="F0ZLV3"/>
<dbReference type="GeneID" id="10501805"/>
<proteinExistence type="predicted"/>
<dbReference type="RefSeq" id="XP_003288387.1">
    <property type="nucleotide sequence ID" value="XM_003288339.1"/>
</dbReference>
<dbReference type="FunCoup" id="F0ZLV3">
    <property type="interactions" value="723"/>
</dbReference>
<dbReference type="VEuPathDB" id="AmoebaDB:DICPUDRAFT_152622"/>
<dbReference type="KEGG" id="dpp:DICPUDRAFT_152622"/>
<keyword evidence="2" id="KW-1185">Reference proteome</keyword>
<evidence type="ECO:0000313" key="1">
    <source>
        <dbReference type="EMBL" id="EGC35080.1"/>
    </source>
</evidence>
<accession>F0ZLV3</accession>
<reference evidence="2" key="1">
    <citation type="journal article" date="2011" name="Genome Biol.">
        <title>Comparative genomics of the social amoebae Dictyostelium discoideum and Dictyostelium purpureum.</title>
        <authorList>
            <consortium name="US DOE Joint Genome Institute (JGI-PGF)"/>
            <person name="Sucgang R."/>
            <person name="Kuo A."/>
            <person name="Tian X."/>
            <person name="Salerno W."/>
            <person name="Parikh A."/>
            <person name="Feasley C.L."/>
            <person name="Dalin E."/>
            <person name="Tu H."/>
            <person name="Huang E."/>
            <person name="Barry K."/>
            <person name="Lindquist E."/>
            <person name="Shapiro H."/>
            <person name="Bruce D."/>
            <person name="Schmutz J."/>
            <person name="Salamov A."/>
            <person name="Fey P."/>
            <person name="Gaudet P."/>
            <person name="Anjard C."/>
            <person name="Babu M.M."/>
            <person name="Basu S."/>
            <person name="Bushmanova Y."/>
            <person name="van der Wel H."/>
            <person name="Katoh-Kurasawa M."/>
            <person name="Dinh C."/>
            <person name="Coutinho P.M."/>
            <person name="Saito T."/>
            <person name="Elias M."/>
            <person name="Schaap P."/>
            <person name="Kay R.R."/>
            <person name="Henrissat B."/>
            <person name="Eichinger L."/>
            <person name="Rivero F."/>
            <person name="Putnam N.H."/>
            <person name="West C.M."/>
            <person name="Loomis W.F."/>
            <person name="Chisholm R.L."/>
            <person name="Shaulsky G."/>
            <person name="Strassmann J.E."/>
            <person name="Queller D.C."/>
            <person name="Kuspa A."/>
            <person name="Grigoriev I.V."/>
        </authorList>
    </citation>
    <scope>NUCLEOTIDE SEQUENCE [LARGE SCALE GENOMIC DNA]</scope>
    <source>
        <strain evidence="2">QSDP1</strain>
    </source>
</reference>
<dbReference type="EMBL" id="GL871072">
    <property type="protein sequence ID" value="EGC35080.1"/>
    <property type="molecule type" value="Genomic_DNA"/>
</dbReference>